<proteinExistence type="predicted"/>
<accession>W5SWY6</accession>
<dbReference type="EMBL" id="CP005747">
    <property type="protein sequence ID" value="AHH11218.1"/>
    <property type="molecule type" value="Genomic_DNA"/>
</dbReference>
<geneLocation type="plasmid" evidence="1">
    <name>unnamed</name>
</geneLocation>
<dbReference type="AlphaFoldDB" id="W5SWY6"/>
<evidence type="ECO:0000313" key="1">
    <source>
        <dbReference type="EMBL" id="AHH11218.1"/>
    </source>
</evidence>
<dbReference type="NCBIfam" id="NF047534">
    <property type="entry name" value="lipo_BTA121_dup"/>
    <property type="match status" value="3"/>
</dbReference>
<dbReference type="HOGENOM" id="CLU_020855_1_0_12"/>
<keyword evidence="1" id="KW-0614">Plasmid</keyword>
<reference evidence="1" key="1">
    <citation type="submission" date="2013-04" db="EMBL/GenBank/DDBJ databases">
        <title>Comparative Genomics of Relapsing Fever Spirochetes.</title>
        <authorList>
            <person name="Schwan T.G."/>
            <person name="Raffel S.J."/>
            <person name="Porcella S.F."/>
            <person name="Martens C.A."/>
            <person name="Bruno D.P."/>
            <person name="Ricklefs S.M."/>
            <person name="Barbian K.B."/>
        </authorList>
    </citation>
    <scope>NUCLEOTIDE SEQUENCE</scope>
    <source>
        <strain evidence="1">Co53</strain>
        <plasmid evidence="1">unnamed</plasmid>
    </source>
</reference>
<organism evidence="1">
    <name type="scientific">Borrelia coriaceae ATCC 43381</name>
    <dbReference type="NCBI Taxonomy" id="1408429"/>
    <lineage>
        <taxon>Bacteria</taxon>
        <taxon>Pseudomonadati</taxon>
        <taxon>Spirochaetota</taxon>
        <taxon>Spirochaetia</taxon>
        <taxon>Spirochaetales</taxon>
        <taxon>Borreliaceae</taxon>
        <taxon>Borrelia</taxon>
    </lineage>
</organism>
<sequence length="425" mass="50027">MLTGEGMDVKLKKLLEDFGLLDDEKKVVVYMLGFLTDPTLEPARSKTYNDSEFYNLLNSTSLFHLKIVISNIQVNIMMQAEIQSIIEKIRLNKFREELINEFESVSFRYKESLKYLFKDEYINDLTGVNIAARQKDYEPDFMKVKNRAIRVLDVENLLTGLLPEEKSIIDKLRSSATALDTGDIPYRTYNSYEFDKLLVGLGCDRVKEMIKVHLDILNRLNEAQLAIQDVKNYDERETLQKEFDKYYDDYYSGIKARFNILGEFDEEKLNRVYVQAIGDIYSSNFIRLKDTARNFENIELLYNDELSEDESEIIDNIRLIVTNPDIGRHRGTINARQFDLLLGGLDIHKIRDIIKFHLSTNAIMPEIEVLIEKVKKEESRNQLRNVFFPYKSRYQARLKSFFSKSSDYLYRRVMKNNNYFIPSYD</sequence>
<name>W5SWY6_9SPIR</name>
<gene>
    <name evidence="1" type="ORF">BCO_0900053</name>
</gene>
<protein>
    <submittedName>
        <fullName evidence="1">Uncharacterized protein</fullName>
    </submittedName>
</protein>